<evidence type="ECO:0000256" key="5">
    <source>
        <dbReference type="SAM" id="SignalP"/>
    </source>
</evidence>
<name>A0ABU2Y822_9FLAO</name>
<feature type="chain" id="PRO_5046198091" evidence="5">
    <location>
        <begin position="23"/>
        <end position="660"/>
    </location>
</feature>
<dbReference type="InterPro" id="IPR036737">
    <property type="entry name" value="OmpA-like_sf"/>
</dbReference>
<evidence type="ECO:0000256" key="1">
    <source>
        <dbReference type="ARBA" id="ARBA00004442"/>
    </source>
</evidence>
<dbReference type="InterPro" id="IPR008969">
    <property type="entry name" value="CarboxyPept-like_regulatory"/>
</dbReference>
<proteinExistence type="predicted"/>
<keyword evidence="5" id="KW-0732">Signal</keyword>
<dbReference type="SUPFAM" id="SSF49464">
    <property type="entry name" value="Carboxypeptidase regulatory domain-like"/>
    <property type="match status" value="1"/>
</dbReference>
<dbReference type="SUPFAM" id="SSF82171">
    <property type="entry name" value="DPP6 N-terminal domain-like"/>
    <property type="match status" value="1"/>
</dbReference>
<dbReference type="Pfam" id="PF00691">
    <property type="entry name" value="OmpA"/>
    <property type="match status" value="1"/>
</dbReference>
<dbReference type="InterPro" id="IPR050330">
    <property type="entry name" value="Bact_OuterMem_StrucFunc"/>
</dbReference>
<dbReference type="PROSITE" id="PS51123">
    <property type="entry name" value="OMPA_2"/>
    <property type="match status" value="1"/>
</dbReference>
<dbReference type="Gene3D" id="2.120.10.30">
    <property type="entry name" value="TolB, C-terminal domain"/>
    <property type="match status" value="1"/>
</dbReference>
<gene>
    <name evidence="7" type="ORF">RM519_13885</name>
</gene>
<dbReference type="Pfam" id="PF07676">
    <property type="entry name" value="PD40"/>
    <property type="match status" value="1"/>
</dbReference>
<dbReference type="EMBL" id="JAVRHV010000014">
    <property type="protein sequence ID" value="MDT0554343.1"/>
    <property type="molecule type" value="Genomic_DNA"/>
</dbReference>
<comment type="subcellular location">
    <subcellularLocation>
        <location evidence="1">Cell outer membrane</location>
    </subcellularLocation>
</comment>
<dbReference type="PRINTS" id="PR01021">
    <property type="entry name" value="OMPADOMAIN"/>
</dbReference>
<accession>A0ABU2Y822</accession>
<dbReference type="InterPro" id="IPR011042">
    <property type="entry name" value="6-blade_b-propeller_TolB-like"/>
</dbReference>
<evidence type="ECO:0000256" key="4">
    <source>
        <dbReference type="PROSITE-ProRule" id="PRU00473"/>
    </source>
</evidence>
<organism evidence="7 8">
    <name type="scientific">Urechidicola vernalis</name>
    <dbReference type="NCBI Taxonomy" id="3075600"/>
    <lineage>
        <taxon>Bacteria</taxon>
        <taxon>Pseudomonadati</taxon>
        <taxon>Bacteroidota</taxon>
        <taxon>Flavobacteriia</taxon>
        <taxon>Flavobacteriales</taxon>
        <taxon>Flavobacteriaceae</taxon>
        <taxon>Urechidicola</taxon>
    </lineage>
</organism>
<dbReference type="PANTHER" id="PTHR30329">
    <property type="entry name" value="STATOR ELEMENT OF FLAGELLAR MOTOR COMPLEX"/>
    <property type="match status" value="1"/>
</dbReference>
<evidence type="ECO:0000256" key="3">
    <source>
        <dbReference type="ARBA" id="ARBA00023237"/>
    </source>
</evidence>
<keyword evidence="3" id="KW-0998">Cell outer membrane</keyword>
<dbReference type="CDD" id="cd07185">
    <property type="entry name" value="OmpA_C-like"/>
    <property type="match status" value="1"/>
</dbReference>
<dbReference type="SUPFAM" id="SSF103088">
    <property type="entry name" value="OmpA-like"/>
    <property type="match status" value="1"/>
</dbReference>
<protein>
    <submittedName>
        <fullName evidence="7">OmpA family protein</fullName>
    </submittedName>
</protein>
<dbReference type="SUPFAM" id="SSF48452">
    <property type="entry name" value="TPR-like"/>
    <property type="match status" value="1"/>
</dbReference>
<keyword evidence="8" id="KW-1185">Reference proteome</keyword>
<keyword evidence="2 4" id="KW-0472">Membrane</keyword>
<dbReference type="Proteomes" id="UP001252186">
    <property type="component" value="Unassembled WGS sequence"/>
</dbReference>
<dbReference type="InterPro" id="IPR011659">
    <property type="entry name" value="WD40"/>
</dbReference>
<feature type="domain" description="OmpA-like" evidence="6">
    <location>
        <begin position="527"/>
        <end position="660"/>
    </location>
</feature>
<sequence length="660" mass="73896">MNTMKNIGLLVLSILISTSVLGQEQESQSGKQKRAQRQYDSFSFVKATEKYEKLADTTVNQRASVRKLADAYIMLRQPEKALPLYKRAVEDPAVPHEYYLYYAQTLRATGDYKESKVWMKKYKEAGGEQDSRTKEFFKNGDLASGIFNSNDKNTLRDLNINTEYNDFGAVELNDQLVFASSRDDGVSTQRLYAWDEQPLMDVFVASKEGGSVEGTEKLVGDVNTKHHDGPATFNGDGTLMFFSRNNYYDDKAIKDEDGIMHVGIYSAELVEGQWVNVKQANVNSAAYTVYHPSLSKDGKHLYFASDMPHADAQGGMDIYVSEVKEDNTLGAPKNMGPVVNTKGHEVFPFIHQKDDESTLYFSSDGHVGLGLMDVFVAVEGDNNEIVNVINLASPINSQKDDIGYYLAEDGLSGYVSSNRKGGKGGDDIYGFDRIPALIMKGTITDAINNKPVAGAKVVLTRENGEEFIEFITEADGTYETIVPRDEDFILKGSKEKYQDAEVTFSTKGIDTQTEVTVDLNINLIPVEDVVVLADLETIYFDFDKDYIRPDAALELDKVVDLMVNEYPGMVIRLESHTDSRADDDYNMGLSNRRAKSTYDYLIENGVDASRITKYEGFGESQMVAIELPDGKTKKCTNDVRCSEDEHQLNRRTEFIIIKMK</sequence>
<evidence type="ECO:0000313" key="7">
    <source>
        <dbReference type="EMBL" id="MDT0554343.1"/>
    </source>
</evidence>
<evidence type="ECO:0000259" key="6">
    <source>
        <dbReference type="PROSITE" id="PS51123"/>
    </source>
</evidence>
<reference evidence="7 8" key="1">
    <citation type="submission" date="2023-09" db="EMBL/GenBank/DDBJ databases">
        <authorList>
            <person name="Rey-Velasco X."/>
        </authorList>
    </citation>
    <scope>NUCLEOTIDE SEQUENCE [LARGE SCALE GENOMIC DNA]</scope>
    <source>
        <strain evidence="7 8">P050</strain>
    </source>
</reference>
<dbReference type="Gene3D" id="2.60.40.1120">
    <property type="entry name" value="Carboxypeptidase-like, regulatory domain"/>
    <property type="match status" value="1"/>
</dbReference>
<dbReference type="PANTHER" id="PTHR30329:SF21">
    <property type="entry name" value="LIPOPROTEIN YIAD-RELATED"/>
    <property type="match status" value="1"/>
</dbReference>
<dbReference type="Gene3D" id="1.25.40.10">
    <property type="entry name" value="Tetratricopeptide repeat domain"/>
    <property type="match status" value="1"/>
</dbReference>
<comment type="caution">
    <text evidence="7">The sequence shown here is derived from an EMBL/GenBank/DDBJ whole genome shotgun (WGS) entry which is preliminary data.</text>
</comment>
<dbReference type="RefSeq" id="WP_311594430.1">
    <property type="nucleotide sequence ID" value="NZ_JAVRHV010000014.1"/>
</dbReference>
<dbReference type="InterPro" id="IPR011990">
    <property type="entry name" value="TPR-like_helical_dom_sf"/>
</dbReference>
<dbReference type="InterPro" id="IPR006665">
    <property type="entry name" value="OmpA-like"/>
</dbReference>
<evidence type="ECO:0000313" key="8">
    <source>
        <dbReference type="Proteomes" id="UP001252186"/>
    </source>
</evidence>
<evidence type="ECO:0000256" key="2">
    <source>
        <dbReference type="ARBA" id="ARBA00023136"/>
    </source>
</evidence>
<feature type="signal peptide" evidence="5">
    <location>
        <begin position="1"/>
        <end position="22"/>
    </location>
</feature>
<dbReference type="InterPro" id="IPR006664">
    <property type="entry name" value="OMP_bac"/>
</dbReference>
<dbReference type="Gene3D" id="3.30.1330.60">
    <property type="entry name" value="OmpA-like domain"/>
    <property type="match status" value="1"/>
</dbReference>